<dbReference type="Gene3D" id="2.60.40.10">
    <property type="entry name" value="Immunoglobulins"/>
    <property type="match status" value="2"/>
</dbReference>
<dbReference type="InterPro" id="IPR013783">
    <property type="entry name" value="Ig-like_fold"/>
</dbReference>
<dbReference type="InterPro" id="IPR035983">
    <property type="entry name" value="Hect_E3_ubiquitin_ligase"/>
</dbReference>
<dbReference type="SUPFAM" id="SSF56204">
    <property type="entry name" value="Hect, E3 ligase catalytic domain"/>
    <property type="match status" value="1"/>
</dbReference>
<dbReference type="Pfam" id="PF00632">
    <property type="entry name" value="HECT"/>
    <property type="match status" value="1"/>
</dbReference>
<dbReference type="InterPro" id="IPR008271">
    <property type="entry name" value="Ser/Thr_kinase_AS"/>
</dbReference>
<dbReference type="InterPro" id="IPR017868">
    <property type="entry name" value="Filamin/ABP280_repeat-like"/>
</dbReference>
<feature type="repeat" description="Filamin" evidence="7">
    <location>
        <begin position="361"/>
        <end position="461"/>
    </location>
</feature>
<comment type="caution">
    <text evidence="13">The sequence shown here is derived from an EMBL/GenBank/DDBJ whole genome shotgun (WGS) entry which is preliminary data.</text>
</comment>
<dbReference type="InterPro" id="IPR000569">
    <property type="entry name" value="HECT_dom"/>
</dbReference>
<dbReference type="SUPFAM" id="SSF81296">
    <property type="entry name" value="E set domains"/>
    <property type="match status" value="2"/>
</dbReference>
<feature type="domain" description="HECT" evidence="12">
    <location>
        <begin position="1394"/>
        <end position="1740"/>
    </location>
</feature>
<evidence type="ECO:0000313" key="13">
    <source>
        <dbReference type="EMBL" id="KAJ3430350.1"/>
    </source>
</evidence>
<dbReference type="Gene3D" id="3.90.1750.10">
    <property type="entry name" value="Hect, E3 ligase catalytic domains"/>
    <property type="match status" value="1"/>
</dbReference>
<comment type="caution">
    <text evidence="8">Lacks conserved residue(s) required for the propagation of feature annotation.</text>
</comment>
<dbReference type="GO" id="GO:0004842">
    <property type="term" value="F:ubiquitin-protein transferase activity"/>
    <property type="evidence" value="ECO:0007669"/>
    <property type="project" value="InterPro"/>
</dbReference>
<feature type="domain" description="Protein kinase" evidence="11">
    <location>
        <begin position="961"/>
        <end position="1204"/>
    </location>
</feature>
<dbReference type="PROSITE" id="PS50194">
    <property type="entry name" value="FILAMIN_REPEAT"/>
    <property type="match status" value="2"/>
</dbReference>
<dbReference type="SMART" id="SM00364">
    <property type="entry name" value="LRR_BAC"/>
    <property type="match status" value="8"/>
</dbReference>
<evidence type="ECO:0000256" key="10">
    <source>
        <dbReference type="SAM" id="MobiDB-lite"/>
    </source>
</evidence>
<dbReference type="InterPro" id="IPR055414">
    <property type="entry name" value="LRR_R13L4/SHOC2-like"/>
</dbReference>
<keyword evidence="6" id="KW-0067">ATP-binding</keyword>
<comment type="subcellular location">
    <subcellularLocation>
        <location evidence="1">Membrane</location>
        <topology evidence="1">Single-pass membrane protein</topology>
    </subcellularLocation>
</comment>
<dbReference type="PANTHER" id="PTHR48056">
    <property type="entry name" value="LRR RECEPTOR-LIKE SERINE/THREONINE-PROTEIN KINASE-RELATED"/>
    <property type="match status" value="1"/>
</dbReference>
<accession>A0AAV7YPG3</accession>
<proteinExistence type="predicted"/>
<dbReference type="Gene3D" id="3.80.10.10">
    <property type="entry name" value="Ribonuclease Inhibitor"/>
    <property type="match status" value="2"/>
</dbReference>
<dbReference type="Gene3D" id="3.30.2160.10">
    <property type="entry name" value="Hect, E3 ligase catalytic domain"/>
    <property type="match status" value="1"/>
</dbReference>
<dbReference type="Pfam" id="PF00630">
    <property type="entry name" value="Filamin"/>
    <property type="match status" value="2"/>
</dbReference>
<name>A0AAV7YPG3_9EUKA</name>
<keyword evidence="2" id="KW-0433">Leucine-rich repeat</keyword>
<keyword evidence="4" id="KW-0547">Nucleotide-binding</keyword>
<dbReference type="PROSITE" id="PS50237">
    <property type="entry name" value="HECT"/>
    <property type="match status" value="1"/>
</dbReference>
<dbReference type="PANTHER" id="PTHR48056:SF81">
    <property type="entry name" value="RECEPTOR PROTEIN-TYROSINE KINASE CEPR1"/>
    <property type="match status" value="1"/>
</dbReference>
<dbReference type="InterPro" id="IPR001611">
    <property type="entry name" value="Leu-rich_rpt"/>
</dbReference>
<dbReference type="PROSITE" id="PS00108">
    <property type="entry name" value="PROTEIN_KINASE_ST"/>
    <property type="match status" value="1"/>
</dbReference>
<feature type="coiled-coil region" evidence="9">
    <location>
        <begin position="842"/>
        <end position="890"/>
    </location>
</feature>
<dbReference type="Pfam" id="PF00069">
    <property type="entry name" value="Pkinase"/>
    <property type="match status" value="1"/>
</dbReference>
<dbReference type="InterPro" id="IPR014756">
    <property type="entry name" value="Ig_E-set"/>
</dbReference>
<dbReference type="InterPro" id="IPR003591">
    <property type="entry name" value="Leu-rich_rpt_typical-subtyp"/>
</dbReference>
<protein>
    <submittedName>
        <fullName evidence="13">Leucine-rich repeat protein soc-2 homolog-like protein</fullName>
    </submittedName>
</protein>
<evidence type="ECO:0000256" key="5">
    <source>
        <dbReference type="ARBA" id="ARBA00022786"/>
    </source>
</evidence>
<dbReference type="PROSITE" id="PS51450">
    <property type="entry name" value="LRR"/>
    <property type="match status" value="5"/>
</dbReference>
<dbReference type="SMART" id="SM00557">
    <property type="entry name" value="IG_FLMN"/>
    <property type="match status" value="2"/>
</dbReference>
<dbReference type="GO" id="GO:0005524">
    <property type="term" value="F:ATP binding"/>
    <property type="evidence" value="ECO:0007669"/>
    <property type="project" value="UniProtKB-KW"/>
</dbReference>
<sequence>MSNLTNLELDHSTESVQNEISEAFRQSWAELHLNDHRLTTLPNEIGKLKELEMLYLNNNELTTLPKGIGLLENLEELYIAHNKLEILPKDIGNLSSLRETYLQDNELVKIPKEFGSLKGLVSLYIYENKLAKLPSSFGLLTNLKKLSLSSNLLTSLPQSFDKLEMLQKLYIRKNKISYFPITITKLYNLNKLSLGANQIEFIPHQIQNLKKLRKLFLDRNQITDLPNSFSNLTNLVELGLSGNRFVKFPKCVCALKRLTEIDLTDNQLEQLPSEIGQLTSLESFYLSRNQLITLPQEISLLSSLKKLNLSGNELIKVPYSLGNLNKLILLNLRDNPKLNLPSKVIASGTKAILSHLKNVLPKETDHTQCSAFGEGLLGAVSGTEGMFLIHAYYNSVQRKTIGGDDFKVVLKCGKRFIAGQVTDLQNGTYSCKYLATYSGTYLTTVTLNGENISGSPFITNIEPGQVDYTLCTVEGPGIRGGLVGEATSFTIYARDKFHNLITSKLGKKSTYHYSKKTVSSQTISSPQTQTINILVILEGPTKILAKVTDSNKTGEFNVTYEVSEPGTYNCSVLMNDYHIMDSPFKVNFEKGIKESENPFVTVGRLINGVTNIRSKMHFMTTIDQLTTRIQQENENLRTFKKKLKELAVGKEINVPKSLFGKINDIQEKIKNEVSKKNRQGLKSLLPMRDTLRSECRQTLVPLIDKLNQIITLQTNRSKYLEKTVRDLKTMLQLSSIAQSKKSKYNHLGLEKNIQRYWQWRETISNTLSYTMSRTDRLLIELINALKNEKKILIESSELITSGSKISSNIISDGQKLLETISREKPLREQVHTIEIKRRYSSMLRQLEAIEIQRLEIERLNNEIKNINIQKRQKQEEIIDMEATLKRLILKEADPGEISRAKKRINVIQEKVAQRTLEQEQIISKLLALANDHPETLVDKNLRVNQKFKSEELILSHKFSDYERVKVLGCGRHRVFLMKFKGEYVVLKEFLIADEKSIKTFEKEVRFLKRLENPLILKINGIFYDHSRLLAYILMPYYQIGSMKTWLRKSKPHHWKILTVFRLILKGIEYLHEHGVLHRDLKPENILMDNELKPVICDFGISKDTLFLTETSSLPSTGSEIKGTRGYISPEVIDGKKSTTMSDMWSLGIMLYEAHFNELPPKDLPKNKNFNTERENQLWDLILKLLNKEPKKRISAKKALLHPYFTTSIIYDSQTNEKTFQNNEKINKLNKKFELIREKFKFKDPILINFSNNRNKLKVVKNLINIFKPSVLNNKDVSKPLKNCYLEQLSKEENNNHLEIIQNKNKNSLISNKKKKKKNVNNYNKFNQNKKSTNKKHFMEFEIKKDIEVIKGKEKRKIKKKLNKDFIKDYDNVDDDDDDDDYDDDDYDDDEEEGNTDNDESEIDIEINQDLLDSNNGSLITKMFKIFFEQIFDPNLSFFESFNNGPFLPKHASKIKKEGKEHDENFIAIGRLIGKAILEGRSGPLNLAPSFFKYLLSDENPTFNDLEVFDPQTALKLRNLLSNTLTKQENFGYYVGQFIHNDNETLITESNKNKCVKQIIKYILVDSKKQELEWIKTGFYSIDIKNETKGFKVVDLMLIFSQHNHIDSDTVWKSLRFSHEWNNLNSNTIEYLRKFLNQLSPNDLRRFMRFSTFFCDFCERNIKKKSSKYRKGNYSINNKTKLKKFLEIELIPRQNTITIIPSSSNSRKPIPHPTIPELELPDYNQYEKLRDNLINALINVD</sequence>
<evidence type="ECO:0000256" key="9">
    <source>
        <dbReference type="SAM" id="Coils"/>
    </source>
</evidence>
<keyword evidence="9" id="KW-0175">Coiled coil</keyword>
<dbReference type="SMART" id="SM00220">
    <property type="entry name" value="S_TKc"/>
    <property type="match status" value="1"/>
</dbReference>
<reference evidence="13" key="1">
    <citation type="submission" date="2022-08" db="EMBL/GenBank/DDBJ databases">
        <title>Novel sulphate-reducing endosymbionts in the free-living metamonad Anaeramoeba.</title>
        <authorList>
            <person name="Jerlstrom-Hultqvist J."/>
            <person name="Cepicka I."/>
            <person name="Gallot-Lavallee L."/>
            <person name="Salas-Leiva D."/>
            <person name="Curtis B.A."/>
            <person name="Zahonova K."/>
            <person name="Pipaliya S."/>
            <person name="Dacks J."/>
            <person name="Roger A.J."/>
        </authorList>
    </citation>
    <scope>NUCLEOTIDE SEQUENCE</scope>
    <source>
        <strain evidence="13">Busselton2</strain>
    </source>
</reference>
<evidence type="ECO:0000256" key="4">
    <source>
        <dbReference type="ARBA" id="ARBA00022741"/>
    </source>
</evidence>
<evidence type="ECO:0000259" key="12">
    <source>
        <dbReference type="PROSITE" id="PS50237"/>
    </source>
</evidence>
<dbReference type="InterPro" id="IPR032675">
    <property type="entry name" value="LRR_dom_sf"/>
</dbReference>
<evidence type="ECO:0000259" key="11">
    <source>
        <dbReference type="PROSITE" id="PS50011"/>
    </source>
</evidence>
<dbReference type="SUPFAM" id="SSF56112">
    <property type="entry name" value="Protein kinase-like (PK-like)"/>
    <property type="match status" value="1"/>
</dbReference>
<evidence type="ECO:0000313" key="14">
    <source>
        <dbReference type="Proteomes" id="UP001146793"/>
    </source>
</evidence>
<evidence type="ECO:0000256" key="6">
    <source>
        <dbReference type="ARBA" id="ARBA00022840"/>
    </source>
</evidence>
<evidence type="ECO:0000256" key="2">
    <source>
        <dbReference type="ARBA" id="ARBA00022614"/>
    </source>
</evidence>
<dbReference type="CDD" id="cd14014">
    <property type="entry name" value="STKc_PknB_like"/>
    <property type="match status" value="1"/>
</dbReference>
<feature type="region of interest" description="Disordered" evidence="10">
    <location>
        <begin position="1373"/>
        <end position="1403"/>
    </location>
</feature>
<dbReference type="GO" id="GO:0004672">
    <property type="term" value="F:protein kinase activity"/>
    <property type="evidence" value="ECO:0007669"/>
    <property type="project" value="InterPro"/>
</dbReference>
<dbReference type="SMART" id="SM00369">
    <property type="entry name" value="LRR_TYP"/>
    <property type="match status" value="12"/>
</dbReference>
<dbReference type="InterPro" id="IPR050647">
    <property type="entry name" value="Plant_LRR-RLKs"/>
</dbReference>
<dbReference type="InterPro" id="IPR011009">
    <property type="entry name" value="Kinase-like_dom_sf"/>
</dbReference>
<dbReference type="Pfam" id="PF13855">
    <property type="entry name" value="LRR_8"/>
    <property type="match status" value="3"/>
</dbReference>
<dbReference type="GO" id="GO:0016020">
    <property type="term" value="C:membrane"/>
    <property type="evidence" value="ECO:0007669"/>
    <property type="project" value="UniProtKB-SubCell"/>
</dbReference>
<evidence type="ECO:0000256" key="3">
    <source>
        <dbReference type="ARBA" id="ARBA00022737"/>
    </source>
</evidence>
<dbReference type="Gene3D" id="3.30.2410.10">
    <property type="entry name" value="Hect, E3 ligase catalytic domain"/>
    <property type="match status" value="1"/>
</dbReference>
<dbReference type="Pfam" id="PF23598">
    <property type="entry name" value="LRR_14"/>
    <property type="match status" value="1"/>
</dbReference>
<evidence type="ECO:0000256" key="7">
    <source>
        <dbReference type="PROSITE-ProRule" id="PRU00087"/>
    </source>
</evidence>
<keyword evidence="5 8" id="KW-0833">Ubl conjugation pathway</keyword>
<evidence type="ECO:0000256" key="8">
    <source>
        <dbReference type="PROSITE-ProRule" id="PRU00104"/>
    </source>
</evidence>
<dbReference type="Gene3D" id="1.10.510.10">
    <property type="entry name" value="Transferase(Phosphotransferase) domain 1"/>
    <property type="match status" value="1"/>
</dbReference>
<feature type="repeat" description="Filamin" evidence="7">
    <location>
        <begin position="463"/>
        <end position="588"/>
    </location>
</feature>
<dbReference type="SMART" id="SM00119">
    <property type="entry name" value="HECTc"/>
    <property type="match status" value="1"/>
</dbReference>
<gene>
    <name evidence="13" type="ORF">M0812_23355</name>
</gene>
<dbReference type="SMART" id="SM00365">
    <property type="entry name" value="LRR_SD22"/>
    <property type="match status" value="7"/>
</dbReference>
<evidence type="ECO:0000256" key="1">
    <source>
        <dbReference type="ARBA" id="ARBA00004167"/>
    </source>
</evidence>
<dbReference type="EMBL" id="JANTQA010000051">
    <property type="protein sequence ID" value="KAJ3430350.1"/>
    <property type="molecule type" value="Genomic_DNA"/>
</dbReference>
<dbReference type="Proteomes" id="UP001146793">
    <property type="component" value="Unassembled WGS sequence"/>
</dbReference>
<keyword evidence="3" id="KW-0677">Repeat</keyword>
<organism evidence="13 14">
    <name type="scientific">Anaeramoeba flamelloides</name>
    <dbReference type="NCBI Taxonomy" id="1746091"/>
    <lineage>
        <taxon>Eukaryota</taxon>
        <taxon>Metamonada</taxon>
        <taxon>Anaeramoebidae</taxon>
        <taxon>Anaeramoeba</taxon>
    </lineage>
</organism>
<dbReference type="SUPFAM" id="SSF52058">
    <property type="entry name" value="L domain-like"/>
    <property type="match status" value="1"/>
</dbReference>
<dbReference type="InterPro" id="IPR000719">
    <property type="entry name" value="Prot_kinase_dom"/>
</dbReference>
<dbReference type="PROSITE" id="PS50011">
    <property type="entry name" value="PROTEIN_KINASE_DOM"/>
    <property type="match status" value="1"/>
</dbReference>
<dbReference type="InterPro" id="IPR001298">
    <property type="entry name" value="Filamin/ABP280_rpt"/>
</dbReference>